<evidence type="ECO:0000256" key="1">
    <source>
        <dbReference type="SAM" id="MobiDB-lite"/>
    </source>
</evidence>
<dbReference type="InterPro" id="IPR036638">
    <property type="entry name" value="HLH_DNA-bd_sf"/>
</dbReference>
<reference evidence="4" key="1">
    <citation type="submission" date="2003-08" db="EMBL/GenBank/DDBJ databases">
        <authorList>
            <person name="Birren B."/>
            <person name="Nusbaum C."/>
            <person name="Abebe A."/>
            <person name="Abouelleil A."/>
            <person name="Adekoya E."/>
            <person name="Ait-zahra M."/>
            <person name="Allen N."/>
            <person name="Allen T."/>
            <person name="An P."/>
            <person name="Anderson M."/>
            <person name="Anderson S."/>
            <person name="Arachchi H."/>
            <person name="Armbruster J."/>
            <person name="Bachantsang P."/>
            <person name="Baldwin J."/>
            <person name="Barry A."/>
            <person name="Bayul T."/>
            <person name="Blitshsteyn B."/>
            <person name="Bloom T."/>
            <person name="Blye J."/>
            <person name="Boguslavskiy L."/>
            <person name="Borowsky M."/>
            <person name="Boukhgalter B."/>
            <person name="Brunache A."/>
            <person name="Butler J."/>
            <person name="Calixte N."/>
            <person name="Calvo S."/>
            <person name="Camarata J."/>
            <person name="Campo K."/>
            <person name="Chang J."/>
            <person name="Cheshatsang Y."/>
            <person name="Citroen M."/>
            <person name="Collymore A."/>
            <person name="Considine T."/>
            <person name="Cook A."/>
            <person name="Cooke P."/>
            <person name="Corum B."/>
            <person name="Cuomo C."/>
            <person name="David R."/>
            <person name="Dawoe T."/>
            <person name="Degray S."/>
            <person name="Dodge S."/>
            <person name="Dooley K."/>
            <person name="Dorje P."/>
            <person name="Dorjee K."/>
            <person name="Dorris L."/>
            <person name="Duffey N."/>
            <person name="Dupes A."/>
            <person name="Elkins T."/>
            <person name="Engels R."/>
            <person name="Erickson J."/>
            <person name="Farina A."/>
            <person name="Faro S."/>
            <person name="Ferreira P."/>
            <person name="Fischer H."/>
            <person name="Fitzgerald M."/>
            <person name="Foley K."/>
            <person name="Gage D."/>
            <person name="Galagan J."/>
            <person name="Gearin G."/>
            <person name="Gnerre S."/>
            <person name="Gnirke A."/>
            <person name="Goyette A."/>
            <person name="Graham J."/>
            <person name="Grandbois E."/>
            <person name="Gyaltsen K."/>
            <person name="Hafez N."/>
            <person name="Hagopian D."/>
            <person name="Hagos B."/>
            <person name="Hall J."/>
            <person name="Hatcher B."/>
            <person name="Heller A."/>
            <person name="Higgins H."/>
            <person name="Honan T."/>
            <person name="Horn A."/>
            <person name="Houde N."/>
            <person name="Hughes L."/>
            <person name="Hulme W."/>
            <person name="Husby E."/>
            <person name="Iliev I."/>
            <person name="Jaffe D."/>
            <person name="Jones C."/>
            <person name="Kamal M."/>
            <person name="Kamat A."/>
            <person name="Kamvysselis M."/>
            <person name="Karlsson E."/>
            <person name="Kells C."/>
            <person name="Kieu A."/>
            <person name="Kisner P."/>
            <person name="Kodira C."/>
            <person name="Kulbokas E."/>
            <person name="Labutti K."/>
            <person name="Lama D."/>
            <person name="Landers T."/>
            <person name="Leger J."/>
            <person name="Levine S."/>
            <person name="Lewis D."/>
            <person name="Lewis T."/>
            <person name="Lindblad-toh K."/>
            <person name="Liu X."/>
            <person name="Lokyitsang T."/>
            <person name="Lokyitsang Y."/>
            <person name="Lucien O."/>
            <person name="Lui A."/>
            <person name="Ma L.J."/>
            <person name="Mabbitt R."/>
            <person name="Macdonald J."/>
            <person name="Maclean C."/>
            <person name="Major J."/>
            <person name="Manning J."/>
            <person name="Marabella R."/>
            <person name="Maru K."/>
            <person name="Matthews C."/>
            <person name="Mauceli E."/>
            <person name="Mccarthy M."/>
            <person name="Mcdonough S."/>
            <person name="Mcghee T."/>
            <person name="Meldrim J."/>
            <person name="Meneus L."/>
            <person name="Mesirov J."/>
            <person name="Mihalev A."/>
            <person name="Mihova T."/>
            <person name="Mikkelsen T."/>
            <person name="Mlenga V."/>
            <person name="Moru K."/>
            <person name="Mozes J."/>
            <person name="Mulrain L."/>
            <person name="Munson G."/>
            <person name="Naylor J."/>
            <person name="Newes C."/>
            <person name="Nguyen C."/>
            <person name="Nguyen N."/>
            <person name="Nguyen T."/>
            <person name="Nicol R."/>
            <person name="Nielsen C."/>
            <person name="Nizzari M."/>
            <person name="Norbu C."/>
            <person name="Norbu N."/>
            <person name="O'donnell P."/>
            <person name="Okoawo O."/>
            <person name="O'leary S."/>
            <person name="Omotosho B."/>
            <person name="O'neill K."/>
            <person name="Osman S."/>
            <person name="Parker S."/>
            <person name="Perrin D."/>
            <person name="Phunkhang P."/>
            <person name="Piqani B."/>
            <person name="Purcell S."/>
            <person name="Rachupka T."/>
            <person name="Ramasamy U."/>
            <person name="Rameau R."/>
            <person name="Ray V."/>
            <person name="Raymond C."/>
            <person name="Retta R."/>
            <person name="Richardson S."/>
            <person name="Rise C."/>
            <person name="Rodriguez J."/>
            <person name="Rogers J."/>
            <person name="Rogov P."/>
            <person name="Rutman M."/>
            <person name="Schupbach R."/>
            <person name="Seaman C."/>
            <person name="Settipalli S."/>
            <person name="Sharpe T."/>
            <person name="Sheridan J."/>
            <person name="Sherpa N."/>
            <person name="Shi J."/>
            <person name="Smirnov S."/>
            <person name="Smith C."/>
            <person name="Sougnez C."/>
            <person name="Spencer B."/>
            <person name="Stalker J."/>
            <person name="Stange-thomann N."/>
            <person name="Stavropoulos S."/>
            <person name="Stetson K."/>
            <person name="Stone C."/>
            <person name="Stone S."/>
            <person name="Stubbs M."/>
            <person name="Talamas J."/>
            <person name="Tchuinga P."/>
            <person name="Tenzing P."/>
            <person name="Tesfaye S."/>
            <person name="Theodore J."/>
            <person name="Thoulutsang Y."/>
            <person name="Topham K."/>
            <person name="Towey S."/>
            <person name="Tsamla T."/>
            <person name="Tsomo N."/>
            <person name="Vallee D."/>
            <person name="Vassiliev H."/>
            <person name="Venkataraman V."/>
            <person name="Vinson J."/>
            <person name="Vo A."/>
            <person name="Wade C."/>
            <person name="Wang S."/>
            <person name="Wangchuk T."/>
            <person name="Wangdi T."/>
            <person name="Whittaker C."/>
            <person name="Wilkinson J."/>
            <person name="Wu Y."/>
            <person name="Wyman D."/>
            <person name="Yadav S."/>
            <person name="Yang S."/>
            <person name="Yang X."/>
            <person name="Yeager S."/>
            <person name="Yee E."/>
            <person name="Young G."/>
            <person name="Zainoun J."/>
            <person name="Zembeck L."/>
            <person name="Zimmer A."/>
            <person name="Zody M."/>
            <person name="Lander E."/>
        </authorList>
    </citation>
    <scope>NUCLEOTIDE SEQUENCE [LARGE SCALE GENOMIC DNA]</scope>
</reference>
<evidence type="ECO:0000313" key="3">
    <source>
        <dbReference type="Ensembl" id="ENSCSAVP00000003954.1"/>
    </source>
</evidence>
<reference evidence="3" key="3">
    <citation type="submission" date="2025-09" db="UniProtKB">
        <authorList>
            <consortium name="Ensembl"/>
        </authorList>
    </citation>
    <scope>IDENTIFICATION</scope>
</reference>
<feature type="region of interest" description="Disordered" evidence="1">
    <location>
        <begin position="316"/>
        <end position="338"/>
    </location>
</feature>
<dbReference type="InterPro" id="IPR011598">
    <property type="entry name" value="bHLH_dom"/>
</dbReference>
<reference evidence="3" key="2">
    <citation type="submission" date="2025-08" db="UniProtKB">
        <authorList>
            <consortium name="Ensembl"/>
        </authorList>
    </citation>
    <scope>IDENTIFICATION</scope>
</reference>
<dbReference type="Pfam" id="PF00010">
    <property type="entry name" value="HLH"/>
    <property type="match status" value="1"/>
</dbReference>
<dbReference type="InterPro" id="IPR045239">
    <property type="entry name" value="bHLH95_bHLH"/>
</dbReference>
<proteinExistence type="predicted"/>
<feature type="compositionally biased region" description="Polar residues" evidence="1">
    <location>
        <begin position="444"/>
        <end position="458"/>
    </location>
</feature>
<evidence type="ECO:0000259" key="2">
    <source>
        <dbReference type="PROSITE" id="PS50888"/>
    </source>
</evidence>
<dbReference type="InParanoid" id="H2YF56"/>
<dbReference type="AlphaFoldDB" id="H2YF56"/>
<dbReference type="PROSITE" id="PS50888">
    <property type="entry name" value="BHLH"/>
    <property type="match status" value="1"/>
</dbReference>
<feature type="region of interest" description="Disordered" evidence="1">
    <location>
        <begin position="266"/>
        <end position="291"/>
    </location>
</feature>
<dbReference type="OMA" id="RASQHHI"/>
<feature type="domain" description="BHLH" evidence="2">
    <location>
        <begin position="65"/>
        <end position="116"/>
    </location>
</feature>
<dbReference type="Gene3D" id="4.10.280.10">
    <property type="entry name" value="Helix-loop-helix DNA-binding domain"/>
    <property type="match status" value="1"/>
</dbReference>
<feature type="region of interest" description="Disordered" evidence="1">
    <location>
        <begin position="179"/>
        <end position="201"/>
    </location>
</feature>
<evidence type="ECO:0000313" key="4">
    <source>
        <dbReference type="Proteomes" id="UP000007875"/>
    </source>
</evidence>
<dbReference type="eggNOG" id="ENOG502QVK9">
    <property type="taxonomic scope" value="Eukaryota"/>
</dbReference>
<organism evidence="3 4">
    <name type="scientific">Ciona savignyi</name>
    <name type="common">Pacific transparent sea squirt</name>
    <dbReference type="NCBI Taxonomy" id="51511"/>
    <lineage>
        <taxon>Eukaryota</taxon>
        <taxon>Metazoa</taxon>
        <taxon>Chordata</taxon>
        <taxon>Tunicata</taxon>
        <taxon>Ascidiacea</taxon>
        <taxon>Phlebobranchia</taxon>
        <taxon>Cionidae</taxon>
        <taxon>Ciona</taxon>
    </lineage>
</organism>
<protein>
    <recommendedName>
        <fullName evidence="2">BHLH domain-containing protein</fullName>
    </recommendedName>
</protein>
<dbReference type="CDD" id="cd11393">
    <property type="entry name" value="bHLH_AtbHLH_like"/>
    <property type="match status" value="1"/>
</dbReference>
<accession>H2YF56</accession>
<dbReference type="SUPFAM" id="SSF47459">
    <property type="entry name" value="HLH, helix-loop-helix DNA-binding domain"/>
    <property type="match status" value="1"/>
</dbReference>
<feature type="region of interest" description="Disordered" evidence="1">
    <location>
        <begin position="442"/>
        <end position="468"/>
    </location>
</feature>
<dbReference type="SMART" id="SM00353">
    <property type="entry name" value="HLH"/>
    <property type="match status" value="1"/>
</dbReference>
<dbReference type="GeneTree" id="ENSGT00940000174244"/>
<sequence length="724" mass="80863">MTSSEDNVVNKLNSLVQSVAKIPSQPTSVLTISTSFNHSLIPSQNVVNVVNPDRTTSTKKDWKKENKKKVNELERKRKERLASHISKLKSLVPSNGVLLVTKESVVERACDYIHELHRKLDTMVQKGASESEELSTLREKVKMYEKERKEYQDLLISHGIHPILTGTKKVKVAISKPTILKSSPPANSTSGNTVEQQSPAVTSQCTKHPVIHTSEPLLQNNAPCMSGSGTSIVSTNIMTSQRQSGSTMKTSCRLIWSQSWSDEEKRSSHLPSIPTESVEEMRKIKSPHQHAGEPVVADMAQSALLKPVQSISASISNSSKNFRPDLSTPEPPSGLQTWLRSNENRNVIKPTSGSVCDKGTFQPMVKLKKSAENAENSVKVSNSFNIASLMKSQPTNQSKSPPSVPILTTIHATQTSDTTKDFTQSFETDFFECLQNIPGLNVPDTPNKQIADTTSTHLKPQPKTPRDRKLCSSLSLELNDIFRIDQSAVVTEVGKLDCPNDIESASLTNLLMSPQEVPTRQPKQVEIVSSQRLPHPIWQPAITSHKTTRLNHKTPQYTTNNESWNHQNRDQHNVSRIISAKSYTRTNTGLKRKHEHSSLQMQPACIGLNHPTHPHKRLQPQPNPTVDNRPLFGHFGNPVTASTTRYNPDYQALGDIYTSPSVQEYYHQASTGYRFTYNHSIPDYPAHPMYLPHLSNTNINYNNNNNNEVKHSRASQHHIRQILG</sequence>
<dbReference type="Proteomes" id="UP000007875">
    <property type="component" value="Unassembled WGS sequence"/>
</dbReference>
<dbReference type="HOGENOM" id="CLU_382142_0_0_1"/>
<name>H2YF56_CIOSA</name>
<dbReference type="GO" id="GO:0046983">
    <property type="term" value="F:protein dimerization activity"/>
    <property type="evidence" value="ECO:0007669"/>
    <property type="project" value="InterPro"/>
</dbReference>
<keyword evidence="4" id="KW-1185">Reference proteome</keyword>
<feature type="compositionally biased region" description="Polar residues" evidence="1">
    <location>
        <begin position="180"/>
        <end position="201"/>
    </location>
</feature>
<dbReference type="Ensembl" id="ENSCSAVT00000004013.1">
    <property type="protein sequence ID" value="ENSCSAVP00000003954.1"/>
    <property type="gene ID" value="ENSCSAVG00000002348.1"/>
</dbReference>